<evidence type="ECO:0000313" key="1">
    <source>
        <dbReference type="EMBL" id="GMR39516.1"/>
    </source>
</evidence>
<comment type="caution">
    <text evidence="1">The sequence shown here is derived from an EMBL/GenBank/DDBJ whole genome shotgun (WGS) entry which is preliminary data.</text>
</comment>
<organism evidence="1 2">
    <name type="scientific">Pristionchus mayeri</name>
    <dbReference type="NCBI Taxonomy" id="1317129"/>
    <lineage>
        <taxon>Eukaryota</taxon>
        <taxon>Metazoa</taxon>
        <taxon>Ecdysozoa</taxon>
        <taxon>Nematoda</taxon>
        <taxon>Chromadorea</taxon>
        <taxon>Rhabditida</taxon>
        <taxon>Rhabditina</taxon>
        <taxon>Diplogasteromorpha</taxon>
        <taxon>Diplogasteroidea</taxon>
        <taxon>Neodiplogasteridae</taxon>
        <taxon>Pristionchus</taxon>
    </lineage>
</organism>
<dbReference type="EMBL" id="BTRK01000002">
    <property type="protein sequence ID" value="GMR39516.1"/>
    <property type="molecule type" value="Genomic_DNA"/>
</dbReference>
<evidence type="ECO:0000313" key="2">
    <source>
        <dbReference type="Proteomes" id="UP001328107"/>
    </source>
</evidence>
<proteinExistence type="predicted"/>
<name>A0AAN5CF27_9BILA</name>
<sequence length="108" mass="13130">MPSQYKMLYLTHNRKRNDSDFTLPPSSIDCMRRISQWLFNMYVLEEESSQMNRFNRRPHDLMLNQVLYRAAFTFQTVQLKNLYCVIEGNFVQEYPVGFNQEEWRFCPS</sequence>
<dbReference type="Proteomes" id="UP001328107">
    <property type="component" value="Unassembled WGS sequence"/>
</dbReference>
<gene>
    <name evidence="1" type="ORF">PMAYCL1PPCAC_09711</name>
</gene>
<keyword evidence="2" id="KW-1185">Reference proteome</keyword>
<protein>
    <submittedName>
        <fullName evidence="1">Uncharacterized protein</fullName>
    </submittedName>
</protein>
<dbReference type="AlphaFoldDB" id="A0AAN5CF27"/>
<accession>A0AAN5CF27</accession>
<reference evidence="2" key="1">
    <citation type="submission" date="2022-10" db="EMBL/GenBank/DDBJ databases">
        <title>Genome assembly of Pristionchus species.</title>
        <authorList>
            <person name="Yoshida K."/>
            <person name="Sommer R.J."/>
        </authorList>
    </citation>
    <scope>NUCLEOTIDE SEQUENCE [LARGE SCALE GENOMIC DNA]</scope>
    <source>
        <strain evidence="2">RS5460</strain>
    </source>
</reference>